<evidence type="ECO:0000313" key="7">
    <source>
        <dbReference type="EMBL" id="KAK5059695.1"/>
    </source>
</evidence>
<dbReference type="RefSeq" id="XP_064709516.1">
    <property type="nucleotide sequence ID" value="XM_064853117.1"/>
</dbReference>
<dbReference type="Pfam" id="PF01494">
    <property type="entry name" value="FAD_binding_3"/>
    <property type="match status" value="1"/>
</dbReference>
<sequence>MPLKVIVIGAGLAGLGTAIALNNQGHDVEVKRIPVVLDVIGWFVLLATCVFEQSSFMNEVGAAIHIPPNATRILKEWGCDFSTLSPAFCHHLTVNDSNGKLIFKAVDTKELQAALGTQDEWLLSHRVDLHSTLHKRALETVNGKKPIIHLASKVRSVNADTATVVLEDGTTHTADLIVGADGIHSRSVTAVAGTPHEKKTTGQNTFRFLVPMEKIQANKLTRDFFVEHVLDGLQCFTSRDRRLVLYPCRQGQLLNVVAMHPTSEFPSAAESSWLAGANIDDLLETYSGFCLPLIEMCKMAEDLKLWSLASRTPPTVFWKSRLVLVGDAAHPTLPHQGQGGAQSFEDGAALGALFPRESTTAQISQRLELYNKARYARAVTVMYMSKVNEERRREMMPDLKRFVPDAQFPEHFIKYCWSSFATADAQHLLQQSQVT</sequence>
<comment type="similarity">
    <text evidence="1">Belongs to the paxM FAD-dependent monooxygenase family.</text>
</comment>
<evidence type="ECO:0000256" key="2">
    <source>
        <dbReference type="ARBA" id="ARBA00022630"/>
    </source>
</evidence>
<proteinExistence type="inferred from homology"/>
<dbReference type="GeneID" id="89977736"/>
<dbReference type="InterPro" id="IPR036188">
    <property type="entry name" value="FAD/NAD-bd_sf"/>
</dbReference>
<organism evidence="7 8">
    <name type="scientific">Exophiala bonariae</name>
    <dbReference type="NCBI Taxonomy" id="1690606"/>
    <lineage>
        <taxon>Eukaryota</taxon>
        <taxon>Fungi</taxon>
        <taxon>Dikarya</taxon>
        <taxon>Ascomycota</taxon>
        <taxon>Pezizomycotina</taxon>
        <taxon>Eurotiomycetes</taxon>
        <taxon>Chaetothyriomycetidae</taxon>
        <taxon>Chaetothyriales</taxon>
        <taxon>Herpotrichiellaceae</taxon>
        <taxon>Exophiala</taxon>
    </lineage>
</organism>
<dbReference type="EMBL" id="JAVRRD010000004">
    <property type="protein sequence ID" value="KAK5059695.1"/>
    <property type="molecule type" value="Genomic_DNA"/>
</dbReference>
<dbReference type="SUPFAM" id="SSF51905">
    <property type="entry name" value="FAD/NAD(P)-binding domain"/>
    <property type="match status" value="1"/>
</dbReference>
<evidence type="ECO:0000313" key="8">
    <source>
        <dbReference type="Proteomes" id="UP001358417"/>
    </source>
</evidence>
<dbReference type="PRINTS" id="PR00420">
    <property type="entry name" value="RNGMNOXGNASE"/>
</dbReference>
<keyword evidence="8" id="KW-1185">Reference proteome</keyword>
<dbReference type="GO" id="GO:0071949">
    <property type="term" value="F:FAD binding"/>
    <property type="evidence" value="ECO:0007669"/>
    <property type="project" value="InterPro"/>
</dbReference>
<evidence type="ECO:0000259" key="6">
    <source>
        <dbReference type="Pfam" id="PF01494"/>
    </source>
</evidence>
<keyword evidence="5" id="KW-0503">Monooxygenase</keyword>
<gene>
    <name evidence="7" type="ORF">LTR84_009578</name>
</gene>
<keyword evidence="2" id="KW-0285">Flavoprotein</keyword>
<dbReference type="AlphaFoldDB" id="A0AAV9NL78"/>
<dbReference type="Gene3D" id="3.50.50.60">
    <property type="entry name" value="FAD/NAD(P)-binding domain"/>
    <property type="match status" value="1"/>
</dbReference>
<keyword evidence="4" id="KW-0560">Oxidoreductase</keyword>
<comment type="caution">
    <text evidence="7">The sequence shown here is derived from an EMBL/GenBank/DDBJ whole genome shotgun (WGS) entry which is preliminary data.</text>
</comment>
<dbReference type="Proteomes" id="UP001358417">
    <property type="component" value="Unassembled WGS sequence"/>
</dbReference>
<name>A0AAV9NL78_9EURO</name>
<dbReference type="InterPro" id="IPR050493">
    <property type="entry name" value="FAD-dep_Monooxygenase_BioMet"/>
</dbReference>
<evidence type="ECO:0000256" key="4">
    <source>
        <dbReference type="ARBA" id="ARBA00023002"/>
    </source>
</evidence>
<evidence type="ECO:0000256" key="3">
    <source>
        <dbReference type="ARBA" id="ARBA00022827"/>
    </source>
</evidence>
<dbReference type="PANTHER" id="PTHR13789">
    <property type="entry name" value="MONOOXYGENASE"/>
    <property type="match status" value="1"/>
</dbReference>
<dbReference type="InterPro" id="IPR002938">
    <property type="entry name" value="FAD-bd"/>
</dbReference>
<evidence type="ECO:0000256" key="5">
    <source>
        <dbReference type="ARBA" id="ARBA00023033"/>
    </source>
</evidence>
<keyword evidence="3" id="KW-0274">FAD</keyword>
<protein>
    <recommendedName>
        <fullName evidence="6">FAD-binding domain-containing protein</fullName>
    </recommendedName>
</protein>
<evidence type="ECO:0000256" key="1">
    <source>
        <dbReference type="ARBA" id="ARBA00007992"/>
    </source>
</evidence>
<accession>A0AAV9NL78</accession>
<feature type="domain" description="FAD-binding" evidence="6">
    <location>
        <begin position="4"/>
        <end position="382"/>
    </location>
</feature>
<dbReference type="GO" id="GO:0004497">
    <property type="term" value="F:monooxygenase activity"/>
    <property type="evidence" value="ECO:0007669"/>
    <property type="project" value="UniProtKB-KW"/>
</dbReference>
<reference evidence="7 8" key="1">
    <citation type="submission" date="2023-08" db="EMBL/GenBank/DDBJ databases">
        <title>Black Yeasts Isolated from many extreme environments.</title>
        <authorList>
            <person name="Coleine C."/>
            <person name="Stajich J.E."/>
            <person name="Selbmann L."/>
        </authorList>
    </citation>
    <scope>NUCLEOTIDE SEQUENCE [LARGE SCALE GENOMIC DNA]</scope>
    <source>
        <strain evidence="7 8">CCFEE 5792</strain>
    </source>
</reference>
<dbReference type="PANTHER" id="PTHR13789:SF215">
    <property type="entry name" value="FAD-BINDING DOMAIN-CONTAINING PROTEIN-RELATED"/>
    <property type="match status" value="1"/>
</dbReference>
<dbReference type="SUPFAM" id="SSF54373">
    <property type="entry name" value="FAD-linked reductases, C-terminal domain"/>
    <property type="match status" value="1"/>
</dbReference>